<keyword evidence="2" id="KW-1185">Reference proteome</keyword>
<sequence>SLCLLQEEFKKCRPQTNFFKDVPHPGILKLETESKLGIPICKICKMEFSKLTSTSTLARHLNIHNIVALKQGKKLLNSNSYPKIEQQEQTDLVVRWITCDLQLFRVVEGEEWRDMISKFDS</sequence>
<name>A0ABN7WXE1_GIGMA</name>
<reference evidence="1 2" key="1">
    <citation type="submission" date="2021-06" db="EMBL/GenBank/DDBJ databases">
        <authorList>
            <person name="Kallberg Y."/>
            <person name="Tangrot J."/>
            <person name="Rosling A."/>
        </authorList>
    </citation>
    <scope>NUCLEOTIDE SEQUENCE [LARGE SCALE GENOMIC DNA]</scope>
    <source>
        <strain evidence="1 2">120-4 pot B 10/14</strain>
    </source>
</reference>
<protein>
    <submittedName>
        <fullName evidence="1">34792_t:CDS:1</fullName>
    </submittedName>
</protein>
<evidence type="ECO:0000313" key="1">
    <source>
        <dbReference type="EMBL" id="CAG8842977.1"/>
    </source>
</evidence>
<comment type="caution">
    <text evidence="1">The sequence shown here is derived from an EMBL/GenBank/DDBJ whole genome shotgun (WGS) entry which is preliminary data.</text>
</comment>
<accession>A0ABN7WXE1</accession>
<feature type="non-terminal residue" evidence="1">
    <location>
        <position position="1"/>
    </location>
</feature>
<evidence type="ECO:0000313" key="2">
    <source>
        <dbReference type="Proteomes" id="UP000789901"/>
    </source>
</evidence>
<dbReference type="EMBL" id="CAJVQB010070871">
    <property type="protein sequence ID" value="CAG8842977.1"/>
    <property type="molecule type" value="Genomic_DNA"/>
</dbReference>
<dbReference type="Proteomes" id="UP000789901">
    <property type="component" value="Unassembled WGS sequence"/>
</dbReference>
<gene>
    <name evidence="1" type="ORF">GMARGA_LOCUS36283</name>
</gene>
<organism evidence="1 2">
    <name type="scientific">Gigaspora margarita</name>
    <dbReference type="NCBI Taxonomy" id="4874"/>
    <lineage>
        <taxon>Eukaryota</taxon>
        <taxon>Fungi</taxon>
        <taxon>Fungi incertae sedis</taxon>
        <taxon>Mucoromycota</taxon>
        <taxon>Glomeromycotina</taxon>
        <taxon>Glomeromycetes</taxon>
        <taxon>Diversisporales</taxon>
        <taxon>Gigasporaceae</taxon>
        <taxon>Gigaspora</taxon>
    </lineage>
</organism>
<proteinExistence type="predicted"/>